<dbReference type="Pfam" id="PF02583">
    <property type="entry name" value="Trns_repr_metal"/>
    <property type="match status" value="1"/>
</dbReference>
<reference evidence="2 3" key="1">
    <citation type="journal article" date="2012" name="ISME J.">
        <title>Genomic insights to SAR86, an abundant and uncultivated marine bacterial lineage.</title>
        <authorList>
            <person name="Dupont C.L."/>
            <person name="Rusch D.B."/>
            <person name="Yooseph S."/>
            <person name="Lombardo M.J."/>
            <person name="Richter R.A."/>
            <person name="Valas R."/>
            <person name="Novotny M."/>
            <person name="Yee-Greenbaum J."/>
            <person name="Selengut J.D."/>
            <person name="Haft D.H."/>
            <person name="Halpern A.L."/>
            <person name="Lasken R.S."/>
            <person name="Nealson K."/>
            <person name="Friedman R."/>
            <person name="Venter J.C."/>
        </authorList>
    </citation>
    <scope>NUCLEOTIDE SEQUENCE [LARGE SCALE GENOMIC DNA]</scope>
</reference>
<dbReference type="EMBL" id="JH611164">
    <property type="protein sequence ID" value="EJP73825.1"/>
    <property type="molecule type" value="Genomic_DNA"/>
</dbReference>
<evidence type="ECO:0008006" key="4">
    <source>
        <dbReference type="Google" id="ProtNLM"/>
    </source>
</evidence>
<evidence type="ECO:0000313" key="3">
    <source>
        <dbReference type="Proteomes" id="UP000010116"/>
    </source>
</evidence>
<dbReference type="GO" id="GO:0046872">
    <property type="term" value="F:metal ion binding"/>
    <property type="evidence" value="ECO:0007669"/>
    <property type="project" value="InterPro"/>
</dbReference>
<evidence type="ECO:0000256" key="1">
    <source>
        <dbReference type="ARBA" id="ARBA00005260"/>
    </source>
</evidence>
<accession>J4X4J4</accession>
<dbReference type="AlphaFoldDB" id="J4X4J4"/>
<dbReference type="HOGENOM" id="CLU_130332_2_3_6"/>
<name>J4X4J4_9GAMM</name>
<dbReference type="Gene3D" id="1.20.58.1000">
    <property type="entry name" value="Metal-sensitive repressor, helix protomer"/>
    <property type="match status" value="1"/>
</dbReference>
<sequence length="53" mass="6002">MDILNQIKAVRNALSTVEGKVLKSHLQACIKDALKDDEKLDIKVNELLKTLKR</sequence>
<organism evidence="2 3">
    <name type="scientific">SAR86 cluster bacterium SAR86B</name>
    <dbReference type="NCBI Taxonomy" id="1123867"/>
    <lineage>
        <taxon>Bacteria</taxon>
        <taxon>Pseudomonadati</taxon>
        <taxon>Pseudomonadota</taxon>
        <taxon>Gammaproteobacteria</taxon>
        <taxon>SAR86 cluster</taxon>
    </lineage>
</organism>
<proteinExistence type="inferred from homology"/>
<comment type="similarity">
    <text evidence="1">Belongs to the FrmR/RcnR family.</text>
</comment>
<dbReference type="InterPro" id="IPR003735">
    <property type="entry name" value="Metal_Tscrpt_repr"/>
</dbReference>
<evidence type="ECO:0000313" key="2">
    <source>
        <dbReference type="EMBL" id="EJP73825.1"/>
    </source>
</evidence>
<gene>
    <name evidence="2" type="ORF">NT02SARS_0524</name>
</gene>
<protein>
    <recommendedName>
        <fullName evidence="4">Copper-sensing transcriptional repressor CsoR</fullName>
    </recommendedName>
</protein>
<dbReference type="InterPro" id="IPR038390">
    <property type="entry name" value="Metal_Tscrpt_repr_sf"/>
</dbReference>
<dbReference type="GO" id="GO:0003677">
    <property type="term" value="F:DNA binding"/>
    <property type="evidence" value="ECO:0007669"/>
    <property type="project" value="InterPro"/>
</dbReference>
<dbReference type="Proteomes" id="UP000010116">
    <property type="component" value="Unassembled WGS sequence"/>
</dbReference>
<dbReference type="GO" id="GO:0045892">
    <property type="term" value="P:negative regulation of DNA-templated transcription"/>
    <property type="evidence" value="ECO:0007669"/>
    <property type="project" value="UniProtKB-ARBA"/>
</dbReference>